<protein>
    <submittedName>
        <fullName evidence="1">Uncharacterized protein</fullName>
    </submittedName>
</protein>
<dbReference type="EMBL" id="BAAFSV010000004">
    <property type="protein sequence ID" value="GAB1318080.1"/>
    <property type="molecule type" value="Genomic_DNA"/>
</dbReference>
<evidence type="ECO:0000313" key="1">
    <source>
        <dbReference type="EMBL" id="GAB1318080.1"/>
    </source>
</evidence>
<name>A0ABQ0GJY0_9PEZI</name>
<dbReference type="RefSeq" id="XP_070919811.1">
    <property type="nucleotide sequence ID" value="XM_071063710.1"/>
</dbReference>
<sequence>MGIDVVREAVDAMMAARRLYVKELMSRGDYPWEYSKQVEWLEDDSVVAPGEGKPAEGGRLSETDDFRKRDEMTELCCKVDDWIRRLDGGRKDSGAEDEE</sequence>
<reference evidence="1 2" key="1">
    <citation type="submission" date="2024-09" db="EMBL/GenBank/DDBJ databases">
        <title>Itraconazole resistance in Madurella fahalii resulting from another homologue of gene encoding cytochrome P450 14-alpha sterol demethylase (CYP51).</title>
        <authorList>
            <person name="Yoshioka I."/>
            <person name="Fahal A.H."/>
            <person name="Kaneko S."/>
            <person name="Yaguchi T."/>
        </authorList>
    </citation>
    <scope>NUCLEOTIDE SEQUENCE [LARGE SCALE GENOMIC DNA]</scope>
    <source>
        <strain evidence="1 2">IFM 68171</strain>
    </source>
</reference>
<keyword evidence="2" id="KW-1185">Reference proteome</keyword>
<organism evidence="1 2">
    <name type="scientific">Madurella fahalii</name>
    <dbReference type="NCBI Taxonomy" id="1157608"/>
    <lineage>
        <taxon>Eukaryota</taxon>
        <taxon>Fungi</taxon>
        <taxon>Dikarya</taxon>
        <taxon>Ascomycota</taxon>
        <taxon>Pezizomycotina</taxon>
        <taxon>Sordariomycetes</taxon>
        <taxon>Sordariomycetidae</taxon>
        <taxon>Sordariales</taxon>
        <taxon>Sordariales incertae sedis</taxon>
        <taxon>Madurella</taxon>
    </lineage>
</organism>
<evidence type="ECO:0000313" key="2">
    <source>
        <dbReference type="Proteomes" id="UP001628179"/>
    </source>
</evidence>
<proteinExistence type="predicted"/>
<comment type="caution">
    <text evidence="1">The sequence shown here is derived from an EMBL/GenBank/DDBJ whole genome shotgun (WGS) entry which is preliminary data.</text>
</comment>
<dbReference type="Proteomes" id="UP001628179">
    <property type="component" value="Unassembled WGS sequence"/>
</dbReference>
<gene>
    <name evidence="1" type="ORF">MFIFM68171_08290</name>
</gene>
<accession>A0ABQ0GJY0</accession>
<dbReference type="GeneID" id="98179033"/>